<sequence>MEDQMTTPRIPDIIAKLELVLENKLSREEVSDWAYKWMMVLENKEGWETTDYDILVFQGLTTVYGMDLLNSPTGYLHCEEDIRDWVKELQKIENNDHQKVRKKFN</sequence>
<evidence type="ECO:0000313" key="1">
    <source>
        <dbReference type="EMBL" id="QWB31432.1"/>
    </source>
</evidence>
<gene>
    <name evidence="1" type="ORF">KKI46_07245</name>
</gene>
<dbReference type="EMBL" id="CP075897">
    <property type="protein sequence ID" value="QWB31432.1"/>
    <property type="molecule type" value="Genomic_DNA"/>
</dbReference>
<keyword evidence="2" id="KW-1185">Reference proteome</keyword>
<evidence type="ECO:0008006" key="3">
    <source>
        <dbReference type="Google" id="ProtNLM"/>
    </source>
</evidence>
<protein>
    <recommendedName>
        <fullName evidence="3">Phage protein</fullName>
    </recommendedName>
</protein>
<evidence type="ECO:0000313" key="2">
    <source>
        <dbReference type="Proteomes" id="UP000679498"/>
    </source>
</evidence>
<reference evidence="1 2" key="1">
    <citation type="submission" date="2021-05" db="EMBL/GenBank/DDBJ databases">
        <title>Biocontrol using Exiguobacterium acetylicum SI17 against litchi downy blight caused by Peronophythora litchii.</title>
        <authorList>
            <person name="Zheng L."/>
        </authorList>
    </citation>
    <scope>NUCLEOTIDE SEQUENCE [LARGE SCALE GENOMIC DNA]</scope>
    <source>
        <strain evidence="1 2">SI17</strain>
    </source>
</reference>
<dbReference type="GeneID" id="88811464"/>
<accession>A0ABX8GEB0</accession>
<organism evidence="1 2">
    <name type="scientific">Exiguobacterium acetylicum</name>
    <name type="common">Brevibacterium acetylicum</name>
    <dbReference type="NCBI Taxonomy" id="41170"/>
    <lineage>
        <taxon>Bacteria</taxon>
        <taxon>Bacillati</taxon>
        <taxon>Bacillota</taxon>
        <taxon>Bacilli</taxon>
        <taxon>Bacillales</taxon>
        <taxon>Bacillales Family XII. Incertae Sedis</taxon>
        <taxon>Exiguobacterium</taxon>
    </lineage>
</organism>
<proteinExistence type="predicted"/>
<name>A0ABX8GEB0_EXIAC</name>
<dbReference type="RefSeq" id="WP_083254789.1">
    <property type="nucleotide sequence ID" value="NZ_CP075897.1"/>
</dbReference>
<dbReference type="Proteomes" id="UP000679498">
    <property type="component" value="Chromosome"/>
</dbReference>